<dbReference type="Gene3D" id="3.90.226.10">
    <property type="entry name" value="2-enoyl-CoA Hydratase, Chain A, domain 1"/>
    <property type="match status" value="1"/>
</dbReference>
<dbReference type="InterPro" id="IPR014748">
    <property type="entry name" value="Enoyl-CoA_hydra_C"/>
</dbReference>
<dbReference type="PANTHER" id="PTHR11941:SF133">
    <property type="entry name" value="1,2-EPOXYPHENYLACETYL-COA ISOMERASE"/>
    <property type="match status" value="1"/>
</dbReference>
<evidence type="ECO:0000256" key="1">
    <source>
        <dbReference type="ARBA" id="ARBA00005254"/>
    </source>
</evidence>
<dbReference type="GO" id="GO:0016829">
    <property type="term" value="F:lyase activity"/>
    <property type="evidence" value="ECO:0007669"/>
    <property type="project" value="UniProtKB-KW"/>
</dbReference>
<evidence type="ECO:0000313" key="3">
    <source>
        <dbReference type="EMBL" id="MCF2500427.1"/>
    </source>
</evidence>
<dbReference type="CDD" id="cd06558">
    <property type="entry name" value="crotonase-like"/>
    <property type="match status" value="1"/>
</dbReference>
<dbReference type="InterPro" id="IPR001753">
    <property type="entry name" value="Enoyl-CoA_hydra/iso"/>
</dbReference>
<dbReference type="Pfam" id="PF00378">
    <property type="entry name" value="ECH_1"/>
    <property type="match status" value="1"/>
</dbReference>
<proteinExistence type="inferred from homology"/>
<sequence>MYQHIIFENARGIARITLNRPQVYHALSPALINEITIAVKAAESDESVRAVIITGEGDKAFCSGADLKETAGSGQGAGEILREYYNPMIQAIRNIPKPVICRLNGLAVGAGCSLALACDVVIAREDTYLSLLFVQIGLMPDAGATFFLPRLVGAARAFDIASTGRKVYAPEAASIGLISRCVPADELDAEIERTAAYYRDAPTQAIGAMKLVMNESFHSNLSQMQQHELENQERLFKTHDAQDGISSFLQKKKPDFQGK</sequence>
<name>A0A9X1QH61_9BACT</name>
<dbReference type="Proteomes" id="UP001139411">
    <property type="component" value="Unassembled WGS sequence"/>
</dbReference>
<reference evidence="3" key="1">
    <citation type="submission" date="2022-01" db="EMBL/GenBank/DDBJ databases">
        <title>Novel species in genus Dyadobacter.</title>
        <authorList>
            <person name="Ma C."/>
        </authorList>
    </citation>
    <scope>NUCLEOTIDE SEQUENCE</scope>
    <source>
        <strain evidence="3">CY357</strain>
    </source>
</reference>
<organism evidence="3 4">
    <name type="scientific">Dyadobacter chenhuakuii</name>
    <dbReference type="NCBI Taxonomy" id="2909339"/>
    <lineage>
        <taxon>Bacteria</taxon>
        <taxon>Pseudomonadati</taxon>
        <taxon>Bacteroidota</taxon>
        <taxon>Cytophagia</taxon>
        <taxon>Cytophagales</taxon>
        <taxon>Spirosomataceae</taxon>
        <taxon>Dyadobacter</taxon>
    </lineage>
</organism>
<keyword evidence="2" id="KW-0456">Lyase</keyword>
<evidence type="ECO:0000256" key="2">
    <source>
        <dbReference type="ARBA" id="ARBA00023239"/>
    </source>
</evidence>
<evidence type="ECO:0000313" key="4">
    <source>
        <dbReference type="Proteomes" id="UP001139411"/>
    </source>
</evidence>
<accession>A0A9X1QH61</accession>
<protein>
    <submittedName>
        <fullName evidence="3">Enoyl-CoA hydratase-related protein</fullName>
    </submittedName>
</protein>
<dbReference type="PANTHER" id="PTHR11941">
    <property type="entry name" value="ENOYL-COA HYDRATASE-RELATED"/>
    <property type="match status" value="1"/>
</dbReference>
<dbReference type="InterPro" id="IPR029045">
    <property type="entry name" value="ClpP/crotonase-like_dom_sf"/>
</dbReference>
<dbReference type="SUPFAM" id="SSF52096">
    <property type="entry name" value="ClpP/crotonase"/>
    <property type="match status" value="1"/>
</dbReference>
<dbReference type="RefSeq" id="WP_235178809.1">
    <property type="nucleotide sequence ID" value="NZ_JAKFFV010000011.1"/>
</dbReference>
<comment type="caution">
    <text evidence="3">The sequence shown here is derived from an EMBL/GenBank/DDBJ whole genome shotgun (WGS) entry which is preliminary data.</text>
</comment>
<dbReference type="EMBL" id="JAKFFV010000011">
    <property type="protein sequence ID" value="MCF2500427.1"/>
    <property type="molecule type" value="Genomic_DNA"/>
</dbReference>
<gene>
    <name evidence="3" type="ORF">L0661_19060</name>
</gene>
<dbReference type="Gene3D" id="1.10.12.10">
    <property type="entry name" value="Lyase 2-enoyl-coa Hydratase, Chain A, domain 2"/>
    <property type="match status" value="1"/>
</dbReference>
<dbReference type="GO" id="GO:0006635">
    <property type="term" value="P:fatty acid beta-oxidation"/>
    <property type="evidence" value="ECO:0007669"/>
    <property type="project" value="TreeGrafter"/>
</dbReference>
<comment type="similarity">
    <text evidence="1">Belongs to the enoyl-CoA hydratase/isomerase family.</text>
</comment>
<dbReference type="AlphaFoldDB" id="A0A9X1QH61"/>